<dbReference type="GeneID" id="12979149"/>
<evidence type="ECO:0000313" key="2">
    <source>
        <dbReference type="Proteomes" id="UP000002867"/>
    </source>
</evidence>
<dbReference type="InterPro" id="IPR054285">
    <property type="entry name" value="DUF7020"/>
</dbReference>
<name>I2FLQ8_9CAUD</name>
<reference evidence="1 2" key="1">
    <citation type="journal article" date="2012" name="PLoS ONE">
        <title>Genomic Analysis of Pseudomonas putida Phage tf with Localized Single-Strand DNA Interruptions.</title>
        <authorList>
            <person name="Glukhov A.S."/>
            <person name="Krutilina A.I."/>
            <person name="Shlyapnikov M.G."/>
            <person name="Severinov K."/>
            <person name="Lavysh D."/>
            <person name="Kochetkov V.V."/>
            <person name="McGrath J.W."/>
            <person name="de Leeuwe C."/>
            <person name="Shaburova O.V."/>
            <person name="Krylov V.N."/>
            <person name="Akulenko N.V."/>
            <person name="Kulakov L.A."/>
        </authorList>
    </citation>
    <scope>NUCLEOTIDE SEQUENCE [LARGE SCALE GENOMIC DNA]</scope>
</reference>
<dbReference type="RefSeq" id="YP_006382497.1">
    <property type="nucleotide sequence ID" value="NC_017971.2"/>
</dbReference>
<proteinExistence type="predicted"/>
<keyword evidence="2" id="KW-1185">Reference proteome</keyword>
<evidence type="ECO:0000313" key="1">
    <source>
        <dbReference type="EMBL" id="CCE60792.1"/>
    </source>
</evidence>
<protein>
    <submittedName>
        <fullName evidence="1">Uncharacterized protein</fullName>
    </submittedName>
</protein>
<organism evidence="1 2">
    <name type="scientific">Pseudomonas phage tf</name>
    <dbReference type="NCBI Taxonomy" id="1114179"/>
    <lineage>
        <taxon>Viruses</taxon>
        <taxon>Duplodnaviria</taxon>
        <taxon>Heunggongvirae</taxon>
        <taxon>Uroviricota</taxon>
        <taxon>Caudoviricetes</taxon>
        <taxon>Krylovvirus</taxon>
        <taxon>Krylovvirus tf</taxon>
    </lineage>
</organism>
<dbReference type="Proteomes" id="UP000002867">
    <property type="component" value="Segment"/>
</dbReference>
<gene>
    <name evidence="1" type="ORF">tf_37</name>
</gene>
<dbReference type="Pfam" id="PF22885">
    <property type="entry name" value="DUF7020"/>
    <property type="match status" value="1"/>
</dbReference>
<sequence length="135" mass="15314">MNTINAYLEAKDGLNRLKDAAKAEFLGLTYRERCEALQNLDMTFLGHEGDGGFLYGAFPGGGWGKVVQKLGYERHQKVEVPEIIYSFFDAHYDEGELPEVTEENVYKAISEGDAEVCKLLRACLDRGIYSFEFDW</sequence>
<dbReference type="EMBL" id="HE611333">
    <property type="protein sequence ID" value="CCE60792.1"/>
    <property type="molecule type" value="Genomic_DNA"/>
</dbReference>
<accession>I2FLQ8</accession>
<dbReference type="KEGG" id="vg:12979149"/>